<dbReference type="Pfam" id="PF07693">
    <property type="entry name" value="KAP_NTPase"/>
    <property type="match status" value="1"/>
</dbReference>
<dbReference type="InterPro" id="IPR011646">
    <property type="entry name" value="KAP_P-loop"/>
</dbReference>
<dbReference type="Gene3D" id="3.40.50.300">
    <property type="entry name" value="P-loop containing nucleotide triphosphate hydrolases"/>
    <property type="match status" value="1"/>
</dbReference>
<accession>A0ABT4IDB5</accession>
<name>A0ABT4IDB5_9EURY</name>
<dbReference type="Proteomes" id="UP001141422">
    <property type="component" value="Unassembled WGS sequence"/>
</dbReference>
<organism evidence="2 3">
    <name type="scientific">Methanocorpusculum petauri</name>
    <dbReference type="NCBI Taxonomy" id="3002863"/>
    <lineage>
        <taxon>Archaea</taxon>
        <taxon>Methanobacteriati</taxon>
        <taxon>Methanobacteriota</taxon>
        <taxon>Stenosarchaea group</taxon>
        <taxon>Methanomicrobia</taxon>
        <taxon>Methanomicrobiales</taxon>
        <taxon>Methanocorpusculaceae</taxon>
        <taxon>Methanocorpusculum</taxon>
    </lineage>
</organism>
<evidence type="ECO:0000259" key="1">
    <source>
        <dbReference type="Pfam" id="PF07693"/>
    </source>
</evidence>
<sequence>MNEYISHHIQLHHMSPASLSDFSQDRLSREPLADYLTHFITASQPTTNEHSRVIALDSGWGTGKTSFVNMWMKKLEDADTSSFACLKYNAWENDDSPDALMPIICSFQQLIDESTDKGKQQAKDLRKIITTFGSEAIGMASQCFVGVNLVTAGERAYHRYKNDKYPNRIFETYMDRQKNKELFKKFADGVRDGHNYLLICIDELDRCRPTFAIETLEVVKHFFDLENVIFVFSLDMKQLQHSIKTIYGDIDSIGYLQRFFDYQISLPEPDLELFLQERLTLDGKHLLSVEAELLGKLAKRFSISLRTLNVICEEYLRFYRKKEGITKLGTRKEYRKIYLTLFALKYARPFEYLSLLQNGTSIENQDDVLWIEIFGCRDSTIKEYQSCYTEAVAKTTLSVILSPDSADRQFYSHVIEHFVHPDADIETYATTTDLNIPLSTVIYNNVEYGCMFLPISSKLNPKK</sequence>
<gene>
    <name evidence="2" type="ORF">O0S10_00685</name>
</gene>
<dbReference type="SUPFAM" id="SSF52540">
    <property type="entry name" value="P-loop containing nucleoside triphosphate hydrolases"/>
    <property type="match status" value="1"/>
</dbReference>
<dbReference type="InterPro" id="IPR027417">
    <property type="entry name" value="P-loop_NTPase"/>
</dbReference>
<protein>
    <submittedName>
        <fullName evidence="2">P-loop NTPase fold protein</fullName>
    </submittedName>
</protein>
<comment type="caution">
    <text evidence="2">The sequence shown here is derived from an EMBL/GenBank/DDBJ whole genome shotgun (WGS) entry which is preliminary data.</text>
</comment>
<evidence type="ECO:0000313" key="2">
    <source>
        <dbReference type="EMBL" id="MCZ0859739.1"/>
    </source>
</evidence>
<keyword evidence="3" id="KW-1185">Reference proteome</keyword>
<dbReference type="RefSeq" id="WP_268923961.1">
    <property type="nucleotide sequence ID" value="NZ_JAPTGB010000001.1"/>
</dbReference>
<dbReference type="EMBL" id="JAPTGB010000001">
    <property type="protein sequence ID" value="MCZ0859739.1"/>
    <property type="molecule type" value="Genomic_DNA"/>
</dbReference>
<evidence type="ECO:0000313" key="3">
    <source>
        <dbReference type="Proteomes" id="UP001141422"/>
    </source>
</evidence>
<proteinExistence type="predicted"/>
<reference evidence="2" key="1">
    <citation type="submission" date="2022-12" db="EMBL/GenBank/DDBJ databases">
        <title>Isolation and characterisation of novel Methanocorpusculum spp. from native Australian herbivores indicates the genus is ancestrally host-associated.</title>
        <authorList>
            <person name="Volmer J.G."/>
            <person name="Soo R.M."/>
            <person name="Evans P.N."/>
            <person name="Hoedt E.C."/>
            <person name="Astorga Alsina A.L."/>
            <person name="Woodcroft B.J."/>
            <person name="Tyson G.W."/>
            <person name="Hugenholtz P."/>
            <person name="Morrison M."/>
        </authorList>
    </citation>
    <scope>NUCLEOTIDE SEQUENCE</scope>
    <source>
        <strain evidence="2">MG</strain>
    </source>
</reference>
<feature type="domain" description="KAP NTPase" evidence="1">
    <location>
        <begin position="30"/>
        <end position="272"/>
    </location>
</feature>